<keyword evidence="2" id="KW-0732">Signal</keyword>
<dbReference type="Pfam" id="PF13458">
    <property type="entry name" value="Peripla_BP_6"/>
    <property type="match status" value="1"/>
</dbReference>
<dbReference type="Gene3D" id="3.40.50.2300">
    <property type="match status" value="2"/>
</dbReference>
<feature type="domain" description="Leucine-binding protein" evidence="4">
    <location>
        <begin position="102"/>
        <end position="456"/>
    </location>
</feature>
<feature type="region of interest" description="Disordered" evidence="3">
    <location>
        <begin position="36"/>
        <end position="59"/>
    </location>
</feature>
<comment type="caution">
    <text evidence="5">The sequence shown here is derived from an EMBL/GenBank/DDBJ whole genome shotgun (WGS) entry which is preliminary data.</text>
</comment>
<gene>
    <name evidence="5" type="ORF">I7412_08555</name>
</gene>
<dbReference type="RefSeq" id="WP_203004236.1">
    <property type="nucleotide sequence ID" value="NZ_JADWYU010000231.1"/>
</dbReference>
<dbReference type="CDD" id="cd06337">
    <property type="entry name" value="PBP1_ABC_ligand_binding-like"/>
    <property type="match status" value="1"/>
</dbReference>
<dbReference type="InterPro" id="IPR051010">
    <property type="entry name" value="BCAA_transport"/>
</dbReference>
<evidence type="ECO:0000313" key="6">
    <source>
        <dbReference type="Proteomes" id="UP000604475"/>
    </source>
</evidence>
<accession>A0A937RBG0</accession>
<evidence type="ECO:0000256" key="2">
    <source>
        <dbReference type="ARBA" id="ARBA00022729"/>
    </source>
</evidence>
<dbReference type="Proteomes" id="UP000604475">
    <property type="component" value="Unassembled WGS sequence"/>
</dbReference>
<name>A0A937RBG0_9ACTN</name>
<protein>
    <submittedName>
        <fullName evidence="5">ABC transporter substrate-binding protein</fullName>
    </submittedName>
</protein>
<dbReference type="InterPro" id="IPR028082">
    <property type="entry name" value="Peripla_BP_I"/>
</dbReference>
<dbReference type="InterPro" id="IPR028081">
    <property type="entry name" value="Leu-bd"/>
</dbReference>
<reference evidence="5" key="1">
    <citation type="submission" date="2020-12" db="EMBL/GenBank/DDBJ databases">
        <title>Genomic characterization of non-nitrogen-fixing Frankia strains.</title>
        <authorList>
            <person name="Carlos-Shanley C."/>
            <person name="Guerra T."/>
            <person name="Hahn D."/>
        </authorList>
    </citation>
    <scope>NUCLEOTIDE SEQUENCE</scope>
    <source>
        <strain evidence="5">CN6</strain>
    </source>
</reference>
<dbReference type="AlphaFoldDB" id="A0A937RBG0"/>
<evidence type="ECO:0000256" key="3">
    <source>
        <dbReference type="SAM" id="MobiDB-lite"/>
    </source>
</evidence>
<evidence type="ECO:0000256" key="1">
    <source>
        <dbReference type="ARBA" id="ARBA00010062"/>
    </source>
</evidence>
<proteinExistence type="inferred from homology"/>
<dbReference type="PANTHER" id="PTHR30483:SF6">
    <property type="entry name" value="PERIPLASMIC BINDING PROTEIN OF ABC TRANSPORTER FOR NATURAL AMINO ACIDS"/>
    <property type="match status" value="1"/>
</dbReference>
<evidence type="ECO:0000313" key="5">
    <source>
        <dbReference type="EMBL" id="MBL7627217.1"/>
    </source>
</evidence>
<evidence type="ECO:0000259" key="4">
    <source>
        <dbReference type="Pfam" id="PF13458"/>
    </source>
</evidence>
<comment type="similarity">
    <text evidence="1">Belongs to the leucine-binding protein family.</text>
</comment>
<keyword evidence="6" id="KW-1185">Reference proteome</keyword>
<dbReference type="EMBL" id="JAEACQ010000158">
    <property type="protein sequence ID" value="MBL7627217.1"/>
    <property type="molecule type" value="Genomic_DNA"/>
</dbReference>
<dbReference type="SUPFAM" id="SSF53822">
    <property type="entry name" value="Periplasmic binding protein-like I"/>
    <property type="match status" value="1"/>
</dbReference>
<organism evidence="5 6">
    <name type="scientific">Frankia nepalensis</name>
    <dbReference type="NCBI Taxonomy" id="1836974"/>
    <lineage>
        <taxon>Bacteria</taxon>
        <taxon>Bacillati</taxon>
        <taxon>Actinomycetota</taxon>
        <taxon>Actinomycetes</taxon>
        <taxon>Frankiales</taxon>
        <taxon>Frankiaceae</taxon>
        <taxon>Frankia</taxon>
    </lineage>
</organism>
<sequence>MRRSDRSTGKKRLIGAEVASGAVCAQPAVVEPVTAAPADDATPPGPDATATTGPRATAAHQGFRVVDRRGLLRLAGAAAVAAPAGSLLAACSGSGSGSGVRPVRIGVVTPQSGALSSFSEADLWVVDTMRKHFTDHGGLQVGNSTLPVEIYVRDSQSTFARAGKAATQLIQNDRVDIVLTSATSETVNPVADQCEVNGIPCISTMAPWESWWIARGGRMDQLDQPFTWTYHFFAGLNEYYNAYAAMWGQHSVNHVVGGLWPDDIDGRVFANPDPQLKFRSSISNGGYEIVNPSDNSYLYVPGQKSFSEVIARFKREGVQIVTGILPYADYETFLGDSEQAEFYPKIVTVSKALMFENEVKALGDPGKGLSTEMFWSPDHPTRSFLTDQPSKEIADAFVGKSGKVWTQQIGATHALFEVAAQALTKVDSIENRQGIADALKTLTARTILGEVKFGGRKDVPQNVALLPLNGAQWQYNPTTTKNDLKLVNNAGSNAVQPNAEFVLLDDQRNV</sequence>
<dbReference type="PANTHER" id="PTHR30483">
    <property type="entry name" value="LEUCINE-SPECIFIC-BINDING PROTEIN"/>
    <property type="match status" value="1"/>
</dbReference>